<evidence type="ECO:0000313" key="2">
    <source>
        <dbReference type="EnsemblPlants" id="Solyc02g068410.2.1"/>
    </source>
</evidence>
<dbReference type="PaxDb" id="4081-Solyc02g068410.1.1"/>
<dbReference type="InterPro" id="IPR012334">
    <property type="entry name" value="Pectin_lyas_fold"/>
</dbReference>
<keyword evidence="1" id="KW-0812">Transmembrane</keyword>
<dbReference type="STRING" id="4081.A0A3Q7F0S4"/>
<protein>
    <recommendedName>
        <fullName evidence="4">Pectate lyase superfamily protein domain-containing protein</fullName>
    </recommendedName>
</protein>
<sequence length="527" mass="57858">MSLSISSLIGILTFNSFKEMMKPFFCLAFFIFLLNYFVVKEANGSLRELKLYEFKKGLEDKHFQYSSSFIYSSPPSTPPQPSIPTSHSIKSEGGVIYPIGYGADPRGTSDSSEAIKEAIDDALKLQNNGFVLLPGISDLGGLIIDLQGGNYKINNPIVFPPGIGNIVVKGGTLRASDTFPDDRHLIELWSQDSPKPIKDYNISHHHSNIFDRRDQNVAIRYEGITFHDILFDSGYRGGGLYIIDSARIRVTSCFFVHFNTEGVLVLRGHETFISNTFMGQHPTVGGDRGERDFSGIAIDLASNDNAITDVTIFSSAIGIVLRGEANIVTGVHCYNKATYFGGVGILVKASQNRIDNCYLDYNSIVIEDPFLVHISNGYFLGEGNIVLKAINGRIFGLNVINNMFSGNPTKMTPMLSLDGEFIDIDQVVIDQNNVNGMSLKSTSGKLSVGGNGTKWIADFSSILVFPNKINHVQYSFYCRGGVVGFPVHAITNVSSNVVVIESDKIVDGVVSVFVDQHNIVGEKNFFM</sequence>
<dbReference type="Gramene" id="Solyc02g068410.2.1">
    <property type="protein sequence ID" value="Solyc02g068410.2.1"/>
    <property type="gene ID" value="Solyc02g068410.2"/>
</dbReference>
<dbReference type="PANTHER" id="PTHR33928:SF2">
    <property type="entry name" value="PECTATE LYASE SUPERFAMILY PROTEIN DOMAIN-CONTAINING PROTEIN-RELATED"/>
    <property type="match status" value="1"/>
</dbReference>
<name>A0A3Q7F0S4_SOLLC</name>
<dbReference type="Proteomes" id="UP000004994">
    <property type="component" value="Chromosome 2"/>
</dbReference>
<dbReference type="InterPro" id="IPR039279">
    <property type="entry name" value="QRT3-like"/>
</dbReference>
<dbReference type="Gene3D" id="2.160.20.10">
    <property type="entry name" value="Single-stranded right-handed beta-helix, Pectin lyase-like"/>
    <property type="match status" value="1"/>
</dbReference>
<organism evidence="2">
    <name type="scientific">Solanum lycopersicum</name>
    <name type="common">Tomato</name>
    <name type="synonym">Lycopersicon esculentum</name>
    <dbReference type="NCBI Taxonomy" id="4081"/>
    <lineage>
        <taxon>Eukaryota</taxon>
        <taxon>Viridiplantae</taxon>
        <taxon>Streptophyta</taxon>
        <taxon>Embryophyta</taxon>
        <taxon>Tracheophyta</taxon>
        <taxon>Spermatophyta</taxon>
        <taxon>Magnoliopsida</taxon>
        <taxon>eudicotyledons</taxon>
        <taxon>Gunneridae</taxon>
        <taxon>Pentapetalae</taxon>
        <taxon>asterids</taxon>
        <taxon>lamiids</taxon>
        <taxon>Solanales</taxon>
        <taxon>Solanaceae</taxon>
        <taxon>Solanoideae</taxon>
        <taxon>Solaneae</taxon>
        <taxon>Solanum</taxon>
        <taxon>Solanum subgen. Lycopersicon</taxon>
    </lineage>
</organism>
<reference evidence="2" key="2">
    <citation type="submission" date="2019-01" db="UniProtKB">
        <authorList>
            <consortium name="EnsemblPlants"/>
        </authorList>
    </citation>
    <scope>IDENTIFICATION</scope>
    <source>
        <strain evidence="2">cv. Heinz 1706</strain>
    </source>
</reference>
<dbReference type="GO" id="GO:0004650">
    <property type="term" value="F:polygalacturonase activity"/>
    <property type="evidence" value="ECO:0000318"/>
    <property type="project" value="GO_Central"/>
</dbReference>
<evidence type="ECO:0008006" key="4">
    <source>
        <dbReference type="Google" id="ProtNLM"/>
    </source>
</evidence>
<dbReference type="InterPro" id="IPR011050">
    <property type="entry name" value="Pectin_lyase_fold/virulence"/>
</dbReference>
<evidence type="ECO:0000313" key="3">
    <source>
        <dbReference type="Proteomes" id="UP000004994"/>
    </source>
</evidence>
<dbReference type="InParanoid" id="A0A3Q7F0S4"/>
<keyword evidence="1" id="KW-0472">Membrane</keyword>
<proteinExistence type="predicted"/>
<reference evidence="2" key="1">
    <citation type="journal article" date="2012" name="Nature">
        <title>The tomato genome sequence provides insights into fleshy fruit evolution.</title>
        <authorList>
            <consortium name="Tomato Genome Consortium"/>
        </authorList>
    </citation>
    <scope>NUCLEOTIDE SEQUENCE [LARGE SCALE GENOMIC DNA]</scope>
    <source>
        <strain evidence="2">cv. Heinz 1706</strain>
    </source>
</reference>
<keyword evidence="1" id="KW-1133">Transmembrane helix</keyword>
<dbReference type="OrthoDB" id="1046782at2759"/>
<gene>
    <name evidence="2" type="primary">LOC101249046</name>
</gene>
<dbReference type="PANTHER" id="PTHR33928">
    <property type="entry name" value="POLYGALACTURONASE QRT3"/>
    <property type="match status" value="1"/>
</dbReference>
<dbReference type="RefSeq" id="XP_004233914.2">
    <property type="nucleotide sequence ID" value="XM_004233866.5"/>
</dbReference>
<accession>A0A3Q7F0S4</accession>
<evidence type="ECO:0000256" key="1">
    <source>
        <dbReference type="SAM" id="Phobius"/>
    </source>
</evidence>
<feature type="transmembrane region" description="Helical" evidence="1">
    <location>
        <begin position="20"/>
        <end position="39"/>
    </location>
</feature>
<dbReference type="GeneID" id="101249046"/>
<dbReference type="EnsemblPlants" id="Solyc02g068410.2.1">
    <property type="protein sequence ID" value="Solyc02g068410.2.1"/>
    <property type="gene ID" value="Solyc02g068410.2"/>
</dbReference>
<dbReference type="AlphaFoldDB" id="A0A3Q7F0S4"/>
<dbReference type="SUPFAM" id="SSF51126">
    <property type="entry name" value="Pectin lyase-like"/>
    <property type="match status" value="1"/>
</dbReference>
<dbReference type="KEGG" id="sly:101249046"/>
<keyword evidence="3" id="KW-1185">Reference proteome</keyword>
<dbReference type="OMA" id="NRIDNCY"/>